<keyword evidence="3 5" id="KW-0378">Hydrolase</keyword>
<dbReference type="Gene3D" id="3.40.50.1820">
    <property type="entry name" value="alpha/beta hydrolase"/>
    <property type="match status" value="1"/>
</dbReference>
<evidence type="ECO:0000256" key="1">
    <source>
        <dbReference type="ARBA" id="ARBA00005964"/>
    </source>
</evidence>
<accession>A0ABN7B7C0</accession>
<comment type="similarity">
    <text evidence="1 5">Belongs to the type-B carboxylesterase/lipase family.</text>
</comment>
<dbReference type="PANTHER" id="PTHR11559">
    <property type="entry name" value="CARBOXYLESTERASE"/>
    <property type="match status" value="1"/>
</dbReference>
<proteinExistence type="inferred from homology"/>
<name>A0ABN7B7C0_9HEMI</name>
<keyword evidence="2" id="KW-0719">Serine esterase</keyword>
<dbReference type="Pfam" id="PF00135">
    <property type="entry name" value="COesterase"/>
    <property type="match status" value="1"/>
</dbReference>
<dbReference type="EC" id="3.1.1.-" evidence="5"/>
<evidence type="ECO:0000313" key="7">
    <source>
        <dbReference type="EMBL" id="BET00134.1"/>
    </source>
</evidence>
<dbReference type="PROSITE" id="PS00122">
    <property type="entry name" value="CARBOXYLESTERASE_B_1"/>
    <property type="match status" value="1"/>
</dbReference>
<dbReference type="InterPro" id="IPR029058">
    <property type="entry name" value="AB_hydrolase_fold"/>
</dbReference>
<evidence type="ECO:0000313" key="8">
    <source>
        <dbReference type="Proteomes" id="UP001307889"/>
    </source>
</evidence>
<reference evidence="7 8" key="1">
    <citation type="submission" date="2023-09" db="EMBL/GenBank/DDBJ databases">
        <title>Nesidiocoris tenuis whole genome shotgun sequence.</title>
        <authorList>
            <person name="Shibata T."/>
            <person name="Shimoda M."/>
            <person name="Kobayashi T."/>
            <person name="Uehara T."/>
        </authorList>
    </citation>
    <scope>NUCLEOTIDE SEQUENCE [LARGE SCALE GENOMIC DNA]</scope>
    <source>
        <strain evidence="7 8">Japan</strain>
    </source>
</reference>
<dbReference type="InterPro" id="IPR002018">
    <property type="entry name" value="CarbesteraseB"/>
</dbReference>
<dbReference type="InterPro" id="IPR050309">
    <property type="entry name" value="Type-B_Carboxylest/Lipase"/>
</dbReference>
<feature type="chain" id="PRO_5045007001" description="Carboxylic ester hydrolase" evidence="5">
    <location>
        <begin position="27"/>
        <end position="563"/>
    </location>
</feature>
<feature type="domain" description="Carboxylesterase type B" evidence="6">
    <location>
        <begin position="34"/>
        <end position="542"/>
    </location>
</feature>
<dbReference type="InterPro" id="IPR019826">
    <property type="entry name" value="Carboxylesterase_B_AS"/>
</dbReference>
<dbReference type="EMBL" id="AP028919">
    <property type="protein sequence ID" value="BET00134.1"/>
    <property type="molecule type" value="Genomic_DNA"/>
</dbReference>
<keyword evidence="4" id="KW-0325">Glycoprotein</keyword>
<evidence type="ECO:0000256" key="4">
    <source>
        <dbReference type="ARBA" id="ARBA00023180"/>
    </source>
</evidence>
<evidence type="ECO:0000256" key="2">
    <source>
        <dbReference type="ARBA" id="ARBA00022487"/>
    </source>
</evidence>
<keyword evidence="8" id="KW-1185">Reference proteome</keyword>
<feature type="signal peptide" evidence="5">
    <location>
        <begin position="1"/>
        <end position="26"/>
    </location>
</feature>
<protein>
    <recommendedName>
        <fullName evidence="5">Carboxylic ester hydrolase</fullName>
        <ecNumber evidence="5">3.1.1.-</ecNumber>
    </recommendedName>
</protein>
<sequence length="563" mass="62554">MCGTAPVRLSARLLIALALIVAEARGRFMTVPAPVVNCSAGAFVPYEMLSSDGRPFWAFSGIRYAKAPRFEAPEPADIVEGIQNAFKEGEECLQFERVNKTIIGSEDCLFLNIYTHNVERKAPVMLWIHGGAWKYGSSSKFFYGPDFLMNEDIVLVTINYRLGPLGFASLENDVLPGNMGLKDQEEGVRWVKQNIAAFGGDPDGITLFGQSAGGASVSFHMKGRVQDLIRGGIAQSGCSLSPWAVGRNNFVRNSTLEVAGLAGCKVKESDDTEIRDCLMNKTGEELIKAVQDLPLLDQEKLPFRPVIEPDGPVPVDPWDEPPSHLPYMAGYTSDEGAFFVALLMKGGDFVIAMINKAFNRIAPEMFMFDSTAANPAEVAQQIHDFYTGNEPFTKFDVKPLVDMMTDAWFAHPIRSEIEQHQGPVYSYVFDYLGAKTLYDVFNVSDQFRFGPGHIEDVPYIFRAQPLDLLAEGTYEDLLKSKEIIKMWTNFAHGVDPTPNVVEGSGWLEKSKDGGYLVISKNASKIVDRTTDKSEERERLDFWSELPYRQPSTSKKPDIASSRK</sequence>
<dbReference type="Proteomes" id="UP001307889">
    <property type="component" value="Chromosome 11"/>
</dbReference>
<organism evidence="7 8">
    <name type="scientific">Nesidiocoris tenuis</name>
    <dbReference type="NCBI Taxonomy" id="355587"/>
    <lineage>
        <taxon>Eukaryota</taxon>
        <taxon>Metazoa</taxon>
        <taxon>Ecdysozoa</taxon>
        <taxon>Arthropoda</taxon>
        <taxon>Hexapoda</taxon>
        <taxon>Insecta</taxon>
        <taxon>Pterygota</taxon>
        <taxon>Neoptera</taxon>
        <taxon>Paraneoptera</taxon>
        <taxon>Hemiptera</taxon>
        <taxon>Heteroptera</taxon>
        <taxon>Panheteroptera</taxon>
        <taxon>Cimicomorpha</taxon>
        <taxon>Miridae</taxon>
        <taxon>Dicyphina</taxon>
        <taxon>Nesidiocoris</taxon>
    </lineage>
</organism>
<evidence type="ECO:0000256" key="5">
    <source>
        <dbReference type="RuleBase" id="RU361235"/>
    </source>
</evidence>
<evidence type="ECO:0000256" key="3">
    <source>
        <dbReference type="ARBA" id="ARBA00022801"/>
    </source>
</evidence>
<gene>
    <name evidence="7" type="ORF">NTJ_12950</name>
</gene>
<dbReference type="SUPFAM" id="SSF53474">
    <property type="entry name" value="alpha/beta-Hydrolases"/>
    <property type="match status" value="1"/>
</dbReference>
<keyword evidence="5" id="KW-0732">Signal</keyword>
<evidence type="ECO:0000259" key="6">
    <source>
        <dbReference type="Pfam" id="PF00135"/>
    </source>
</evidence>